<dbReference type="GO" id="GO:0045892">
    <property type="term" value="P:negative regulation of DNA-templated transcription"/>
    <property type="evidence" value="ECO:0007669"/>
    <property type="project" value="TreeGrafter"/>
</dbReference>
<organism evidence="7 8">
    <name type="scientific">Volucribacter psittacicida</name>
    <dbReference type="NCBI Taxonomy" id="203482"/>
    <lineage>
        <taxon>Bacteria</taxon>
        <taxon>Pseudomonadati</taxon>
        <taxon>Pseudomonadota</taxon>
        <taxon>Gammaproteobacteria</taxon>
        <taxon>Pasteurellales</taxon>
        <taxon>Pasteurellaceae</taxon>
        <taxon>Volucribacter</taxon>
    </lineage>
</organism>
<name>A0A4R1FRP1_9PAST</name>
<sequence length="260" mass="29545">MEKTTQPENVAAVLKVFNILEILAEQKEIGITDLATKLMMSKSTTYRFLQTMKNLGVVRQTDDNEKYGLTLKLFELGSKALEYTDLIELAHQAMNIIAKQTNETLHLGTLDGQEIIYLHKIDSNYNLRMYSRIGRRNPAYSTAIGKILLSQYSNQKVVEKLKGVEFIPHTPNTLANIDQLQQELDQVRIQHYALDNEEQEQGIKCIAVPIYDRFGKIIAGISISLPTVRFDQTQLSDLVHLLHQAGKTVSQQLGYLHYPV</sequence>
<dbReference type="GO" id="GO:0003677">
    <property type="term" value="F:DNA binding"/>
    <property type="evidence" value="ECO:0007669"/>
    <property type="project" value="UniProtKB-KW"/>
</dbReference>
<evidence type="ECO:0000313" key="8">
    <source>
        <dbReference type="Proteomes" id="UP000294702"/>
    </source>
</evidence>
<accession>A0A4R1FRP1</accession>
<dbReference type="SUPFAM" id="SSF46785">
    <property type="entry name" value="Winged helix' DNA-binding domain"/>
    <property type="match status" value="1"/>
</dbReference>
<dbReference type="InterPro" id="IPR005471">
    <property type="entry name" value="Tscrpt_reg_IclR_N"/>
</dbReference>
<protein>
    <submittedName>
        <fullName evidence="7">IclR family transcriptional regulator</fullName>
    </submittedName>
</protein>
<evidence type="ECO:0000259" key="6">
    <source>
        <dbReference type="PROSITE" id="PS51078"/>
    </source>
</evidence>
<dbReference type="SUPFAM" id="SSF55781">
    <property type="entry name" value="GAF domain-like"/>
    <property type="match status" value="1"/>
</dbReference>
<dbReference type="NCBIfam" id="NF011671">
    <property type="entry name" value="PRK15090.1"/>
    <property type="match status" value="1"/>
</dbReference>
<dbReference type="Pfam" id="PF01614">
    <property type="entry name" value="IclR_C"/>
    <property type="match status" value="1"/>
</dbReference>
<dbReference type="OrthoDB" id="9807558at2"/>
<keyword evidence="3" id="KW-0238">DNA-binding</keyword>
<keyword evidence="8" id="KW-1185">Reference proteome</keyword>
<dbReference type="PROSITE" id="PS51077">
    <property type="entry name" value="HTH_ICLR"/>
    <property type="match status" value="1"/>
</dbReference>
<comment type="caution">
    <text evidence="7">The sequence shown here is derived from an EMBL/GenBank/DDBJ whole genome shotgun (WGS) entry which is preliminary data.</text>
</comment>
<dbReference type="Gene3D" id="3.30.450.40">
    <property type="match status" value="1"/>
</dbReference>
<dbReference type="InterPro" id="IPR036390">
    <property type="entry name" value="WH_DNA-bd_sf"/>
</dbReference>
<dbReference type="PANTHER" id="PTHR30136">
    <property type="entry name" value="HELIX-TURN-HELIX TRANSCRIPTIONAL REGULATOR, ICLR FAMILY"/>
    <property type="match status" value="1"/>
</dbReference>
<feature type="domain" description="IclR-ED" evidence="6">
    <location>
        <begin position="72"/>
        <end position="255"/>
    </location>
</feature>
<dbReference type="InterPro" id="IPR050707">
    <property type="entry name" value="HTH_MetabolicPath_Reg"/>
</dbReference>
<evidence type="ECO:0000313" key="7">
    <source>
        <dbReference type="EMBL" id="TCJ97976.1"/>
    </source>
</evidence>
<evidence type="ECO:0000256" key="4">
    <source>
        <dbReference type="ARBA" id="ARBA00023163"/>
    </source>
</evidence>
<dbReference type="Proteomes" id="UP000294702">
    <property type="component" value="Unassembled WGS sequence"/>
</dbReference>
<dbReference type="EMBL" id="SMFT01000003">
    <property type="protein sequence ID" value="TCJ97976.1"/>
    <property type="molecule type" value="Genomic_DNA"/>
</dbReference>
<keyword evidence="1" id="KW-0678">Repressor</keyword>
<evidence type="ECO:0000256" key="2">
    <source>
        <dbReference type="ARBA" id="ARBA00023015"/>
    </source>
</evidence>
<dbReference type="Pfam" id="PF09339">
    <property type="entry name" value="HTH_IclR"/>
    <property type="match status" value="1"/>
</dbReference>
<dbReference type="FunFam" id="3.30.450.40:FF:000009">
    <property type="entry name" value="DNA-binding transcriptional regulator KdgR"/>
    <property type="match status" value="1"/>
</dbReference>
<evidence type="ECO:0000256" key="1">
    <source>
        <dbReference type="ARBA" id="ARBA00022491"/>
    </source>
</evidence>
<dbReference type="PANTHER" id="PTHR30136:SF7">
    <property type="entry name" value="HTH-TYPE TRANSCRIPTIONAL REGULATOR KDGR-RELATED"/>
    <property type="match status" value="1"/>
</dbReference>
<proteinExistence type="predicted"/>
<dbReference type="Gene3D" id="1.10.10.10">
    <property type="entry name" value="Winged helix-like DNA-binding domain superfamily/Winged helix DNA-binding domain"/>
    <property type="match status" value="1"/>
</dbReference>
<dbReference type="InterPro" id="IPR029016">
    <property type="entry name" value="GAF-like_dom_sf"/>
</dbReference>
<dbReference type="InterPro" id="IPR014757">
    <property type="entry name" value="Tscrpt_reg_IclR_C"/>
</dbReference>
<keyword evidence="2" id="KW-0805">Transcription regulation</keyword>
<evidence type="ECO:0000259" key="5">
    <source>
        <dbReference type="PROSITE" id="PS51077"/>
    </source>
</evidence>
<dbReference type="RefSeq" id="WP_132691188.1">
    <property type="nucleotide sequence ID" value="NZ_SMFT01000003.1"/>
</dbReference>
<dbReference type="SMART" id="SM00346">
    <property type="entry name" value="HTH_ICLR"/>
    <property type="match status" value="1"/>
</dbReference>
<dbReference type="InterPro" id="IPR036388">
    <property type="entry name" value="WH-like_DNA-bd_sf"/>
</dbReference>
<dbReference type="AlphaFoldDB" id="A0A4R1FRP1"/>
<feature type="domain" description="HTH iclR-type" evidence="5">
    <location>
        <begin position="10"/>
        <end position="71"/>
    </location>
</feature>
<dbReference type="PROSITE" id="PS51078">
    <property type="entry name" value="ICLR_ED"/>
    <property type="match status" value="1"/>
</dbReference>
<keyword evidence="4" id="KW-0804">Transcription</keyword>
<dbReference type="GO" id="GO:0003700">
    <property type="term" value="F:DNA-binding transcription factor activity"/>
    <property type="evidence" value="ECO:0007669"/>
    <property type="project" value="TreeGrafter"/>
</dbReference>
<gene>
    <name evidence="7" type="ORF">EV694_1574</name>
</gene>
<evidence type="ECO:0000256" key="3">
    <source>
        <dbReference type="ARBA" id="ARBA00023125"/>
    </source>
</evidence>
<reference evidence="7 8" key="1">
    <citation type="submission" date="2019-03" db="EMBL/GenBank/DDBJ databases">
        <title>Genomic Encyclopedia of Type Strains, Phase IV (KMG-IV): sequencing the most valuable type-strain genomes for metagenomic binning, comparative biology and taxonomic classification.</title>
        <authorList>
            <person name="Goeker M."/>
        </authorList>
    </citation>
    <scope>NUCLEOTIDE SEQUENCE [LARGE SCALE GENOMIC DNA]</scope>
    <source>
        <strain evidence="7 8">DSM 15534</strain>
    </source>
</reference>